<accession>A0A2H0TCC0</accession>
<dbReference type="InterPro" id="IPR000795">
    <property type="entry name" value="T_Tr_GTP-bd_dom"/>
</dbReference>
<organism evidence="10 11">
    <name type="scientific">Candidatus Niyogibacteria bacterium CG10_big_fil_rev_8_21_14_0_10_46_36</name>
    <dbReference type="NCBI Taxonomy" id="1974726"/>
    <lineage>
        <taxon>Bacteria</taxon>
        <taxon>Candidatus Niyogiibacteriota</taxon>
    </lineage>
</organism>
<feature type="binding site" evidence="8">
    <location>
        <begin position="14"/>
        <end position="19"/>
    </location>
    <ligand>
        <name>GTP</name>
        <dbReference type="ChEBI" id="CHEBI:37565"/>
    </ligand>
</feature>
<dbReference type="Gene3D" id="3.30.70.240">
    <property type="match status" value="1"/>
</dbReference>
<dbReference type="EMBL" id="PFCO01000009">
    <property type="protein sequence ID" value="PIR69193.1"/>
    <property type="molecule type" value="Genomic_DNA"/>
</dbReference>
<comment type="catalytic activity">
    <reaction evidence="8">
        <text>GTP + H2O = GDP + phosphate + H(+)</text>
        <dbReference type="Rhea" id="RHEA:19669"/>
        <dbReference type="ChEBI" id="CHEBI:15377"/>
        <dbReference type="ChEBI" id="CHEBI:15378"/>
        <dbReference type="ChEBI" id="CHEBI:37565"/>
        <dbReference type="ChEBI" id="CHEBI:43474"/>
        <dbReference type="ChEBI" id="CHEBI:58189"/>
        <dbReference type="EC" id="3.6.5.n1"/>
    </reaction>
</comment>
<name>A0A2H0TCC0_9BACT</name>
<dbReference type="Proteomes" id="UP000231503">
    <property type="component" value="Unassembled WGS sequence"/>
</dbReference>
<dbReference type="InterPro" id="IPR013842">
    <property type="entry name" value="LepA_CTD"/>
</dbReference>
<comment type="caution">
    <text evidence="10">The sequence shown here is derived from an EMBL/GenBank/DDBJ whole genome shotgun (WGS) entry which is preliminary data.</text>
</comment>
<evidence type="ECO:0000256" key="6">
    <source>
        <dbReference type="ARBA" id="ARBA00023134"/>
    </source>
</evidence>
<dbReference type="Pfam" id="PF00009">
    <property type="entry name" value="GTP_EFTU"/>
    <property type="match status" value="1"/>
</dbReference>
<dbReference type="InterPro" id="IPR027417">
    <property type="entry name" value="P-loop_NTPase"/>
</dbReference>
<dbReference type="PRINTS" id="PR00315">
    <property type="entry name" value="ELONGATNFCT"/>
</dbReference>
<evidence type="ECO:0000256" key="8">
    <source>
        <dbReference type="HAMAP-Rule" id="MF_00071"/>
    </source>
</evidence>
<dbReference type="Gene3D" id="3.40.50.300">
    <property type="entry name" value="P-loop containing nucleotide triphosphate hydrolases"/>
    <property type="match status" value="1"/>
</dbReference>
<keyword evidence="4 8" id="KW-0378">Hydrolase</keyword>
<dbReference type="GO" id="GO:0003746">
    <property type="term" value="F:translation elongation factor activity"/>
    <property type="evidence" value="ECO:0007669"/>
    <property type="project" value="UniProtKB-UniRule"/>
</dbReference>
<dbReference type="CDD" id="cd01890">
    <property type="entry name" value="LepA"/>
    <property type="match status" value="1"/>
</dbReference>
<dbReference type="InterPro" id="IPR006297">
    <property type="entry name" value="EF-4"/>
</dbReference>
<dbReference type="GO" id="GO:0003924">
    <property type="term" value="F:GTPase activity"/>
    <property type="evidence" value="ECO:0007669"/>
    <property type="project" value="UniProtKB-UniRule"/>
</dbReference>
<dbReference type="Pfam" id="PF00679">
    <property type="entry name" value="EFG_C"/>
    <property type="match status" value="1"/>
</dbReference>
<keyword evidence="6 8" id="KW-0342">GTP-binding</keyword>
<dbReference type="PANTHER" id="PTHR43512:SF4">
    <property type="entry name" value="TRANSLATION FACTOR GUF1 HOMOLOG, CHLOROPLASTIC"/>
    <property type="match status" value="1"/>
</dbReference>
<comment type="subcellular location">
    <subcellularLocation>
        <location evidence="8">Cell membrane</location>
        <topology evidence="8">Peripheral membrane protein</topology>
        <orientation evidence="8">Cytoplasmic side</orientation>
    </subcellularLocation>
</comment>
<dbReference type="EC" id="3.6.5.n1" evidence="8"/>
<feature type="domain" description="Tr-type G" evidence="9">
    <location>
        <begin position="2"/>
        <end position="185"/>
    </location>
</feature>
<dbReference type="InterPro" id="IPR031157">
    <property type="entry name" value="G_TR_CS"/>
</dbReference>
<dbReference type="InterPro" id="IPR009000">
    <property type="entry name" value="Transl_B-barrel_sf"/>
</dbReference>
<dbReference type="InterPro" id="IPR041095">
    <property type="entry name" value="EFG_II"/>
</dbReference>
<evidence type="ECO:0000256" key="2">
    <source>
        <dbReference type="ARBA" id="ARBA00022475"/>
    </source>
</evidence>
<dbReference type="FunFam" id="3.40.50.300:FF:000078">
    <property type="entry name" value="Elongation factor 4"/>
    <property type="match status" value="1"/>
</dbReference>
<dbReference type="SUPFAM" id="SSF52540">
    <property type="entry name" value="P-loop containing nucleoside triphosphate hydrolases"/>
    <property type="match status" value="1"/>
</dbReference>
<evidence type="ECO:0000313" key="11">
    <source>
        <dbReference type="Proteomes" id="UP000231503"/>
    </source>
</evidence>
<dbReference type="Gene3D" id="3.30.70.870">
    <property type="entry name" value="Elongation Factor G (Translational Gtpase), domain 3"/>
    <property type="match status" value="1"/>
</dbReference>
<dbReference type="GO" id="GO:0045727">
    <property type="term" value="P:positive regulation of translation"/>
    <property type="evidence" value="ECO:0007669"/>
    <property type="project" value="UniProtKB-UniRule"/>
</dbReference>
<dbReference type="InterPro" id="IPR038363">
    <property type="entry name" value="LepA_C_sf"/>
</dbReference>
<keyword evidence="3 8" id="KW-0547">Nucleotide-binding</keyword>
<dbReference type="AlphaFoldDB" id="A0A2H0TCC0"/>
<proteinExistence type="inferred from homology"/>
<keyword evidence="2 8" id="KW-1003">Cell membrane</keyword>
<dbReference type="InterPro" id="IPR004161">
    <property type="entry name" value="EFTu-like_2"/>
</dbReference>
<dbReference type="Gene3D" id="3.30.70.2570">
    <property type="entry name" value="Elongation factor 4, C-terminal domain"/>
    <property type="match status" value="1"/>
</dbReference>
<reference evidence="11" key="1">
    <citation type="submission" date="2017-09" db="EMBL/GenBank/DDBJ databases">
        <title>Depth-based differentiation of microbial function through sediment-hosted aquifers and enrichment of novel symbionts in the deep terrestrial subsurface.</title>
        <authorList>
            <person name="Probst A.J."/>
            <person name="Ladd B."/>
            <person name="Jarett J.K."/>
            <person name="Geller-Mcgrath D.E."/>
            <person name="Sieber C.M.K."/>
            <person name="Emerson J.B."/>
            <person name="Anantharaman K."/>
            <person name="Thomas B.C."/>
            <person name="Malmstrom R."/>
            <person name="Stieglmeier M."/>
            <person name="Klingl A."/>
            <person name="Woyke T."/>
            <person name="Ryan C.M."/>
            <person name="Banfield J.F."/>
        </authorList>
    </citation>
    <scope>NUCLEOTIDE SEQUENCE [LARGE SCALE GENOMIC DNA]</scope>
</reference>
<dbReference type="PROSITE" id="PS51722">
    <property type="entry name" value="G_TR_2"/>
    <property type="match status" value="1"/>
</dbReference>
<dbReference type="HAMAP" id="MF_00071">
    <property type="entry name" value="LepA"/>
    <property type="match status" value="1"/>
</dbReference>
<dbReference type="Pfam" id="PF03144">
    <property type="entry name" value="GTP_EFTU_D2"/>
    <property type="match status" value="1"/>
</dbReference>
<keyword evidence="5 8" id="KW-0648">Protein biosynthesis</keyword>
<keyword evidence="7 8" id="KW-0472">Membrane</keyword>
<feature type="binding site" evidence="8">
    <location>
        <begin position="132"/>
        <end position="135"/>
    </location>
    <ligand>
        <name>GTP</name>
        <dbReference type="ChEBI" id="CHEBI:37565"/>
    </ligand>
</feature>
<dbReference type="GO" id="GO:0005525">
    <property type="term" value="F:GTP binding"/>
    <property type="evidence" value="ECO:0007669"/>
    <property type="project" value="UniProtKB-UniRule"/>
</dbReference>
<comment type="function">
    <text evidence="8">Required for accurate and efficient protein synthesis under certain stress conditions. May act as a fidelity factor of the translation reaction, by catalyzing a one-codon backward translocation of tRNAs on improperly translocated ribosomes. Back-translocation proceeds from a post-translocation (POST) complex to a pre-translocation (PRE) complex, thus giving elongation factor G a second chance to translocate the tRNAs correctly. Binds to ribosomes in a GTP-dependent manner.</text>
</comment>
<evidence type="ECO:0000256" key="5">
    <source>
        <dbReference type="ARBA" id="ARBA00022917"/>
    </source>
</evidence>
<gene>
    <name evidence="8" type="primary">lepA</name>
    <name evidence="10" type="ORF">COU47_03765</name>
</gene>
<protein>
    <recommendedName>
        <fullName evidence="8">Elongation factor 4</fullName>
        <shortName evidence="8">EF-4</shortName>
        <ecNumber evidence="8">3.6.5.n1</ecNumber>
    </recommendedName>
    <alternativeName>
        <fullName evidence="8">Ribosomal back-translocase LepA</fullName>
    </alternativeName>
</protein>
<sequence length="594" mass="66609">MNIIRNFCIISHIDHGKSTLADRLLEVTGTVEKRKMREQFLDAMDIERERGITIKMQPVRMRYRASESGPEYVLNLIDTPGHIDFSYEVSRSLAAVEGAILLVDASQGIQAQTLSNVELARGLDKTIIPVVNKIDLPHARIQETKEEITALLGTPPEDILEISGKTGQGVPELLDVIVSRIPQPAEEAEDRSLQALIFDFEYSSHQGVIAYVRVVRGTLKKGVKVLLAGAGHTFEAGEVGVFLPDRHAKEMLSPGEIGYVVTNIKKPETVTVGDTVTYAATPAPLLEGYKKPVSMVWANVYPIAQDDFDDLKKALDRLHLEDSSFSYEEESGALGRGFSCGFLGLLHIEIIIERIRREFNIDVVITSPTVNYQVTLKNGKTHEFHSPSEFPEDHEIQSIREPWASFSVLTPPSYLGALLSLLEEYEVIMGETTNVGSRLEIRGEMPLRELMRDFYNRLKSVTSGYASLDYALADMRDAKVIRIDVLIHGEIEPPFSRIVSERRVEREARALVEKLKKILPRELFAYKIQAQARGRIIASEGMSALKKDVTGYLYGGDRTRKMKLWQKQKKGKKRLKESGAVTLPHDVFIKAIQN</sequence>
<dbReference type="PANTHER" id="PTHR43512">
    <property type="entry name" value="TRANSLATION FACTOR GUF1-RELATED"/>
    <property type="match status" value="1"/>
</dbReference>
<dbReference type="GO" id="GO:0043022">
    <property type="term" value="F:ribosome binding"/>
    <property type="evidence" value="ECO:0007669"/>
    <property type="project" value="UniProtKB-UniRule"/>
</dbReference>
<dbReference type="GO" id="GO:0005886">
    <property type="term" value="C:plasma membrane"/>
    <property type="evidence" value="ECO:0007669"/>
    <property type="project" value="UniProtKB-SubCell"/>
</dbReference>
<comment type="similarity">
    <text evidence="1 8">Belongs to the TRAFAC class translation factor GTPase superfamily. Classic translation factor GTPase family. LepA subfamily.</text>
</comment>
<evidence type="ECO:0000256" key="3">
    <source>
        <dbReference type="ARBA" id="ARBA00022741"/>
    </source>
</evidence>
<dbReference type="InterPro" id="IPR035647">
    <property type="entry name" value="EFG_III/V"/>
</dbReference>
<dbReference type="Pfam" id="PF14492">
    <property type="entry name" value="EFG_III"/>
    <property type="match status" value="1"/>
</dbReference>
<evidence type="ECO:0000256" key="4">
    <source>
        <dbReference type="ARBA" id="ARBA00022801"/>
    </source>
</evidence>
<dbReference type="InterPro" id="IPR005225">
    <property type="entry name" value="Small_GTP-bd"/>
</dbReference>
<evidence type="ECO:0000256" key="7">
    <source>
        <dbReference type="ARBA" id="ARBA00023136"/>
    </source>
</evidence>
<dbReference type="InterPro" id="IPR000640">
    <property type="entry name" value="EFG_V-like"/>
</dbReference>
<dbReference type="SUPFAM" id="SSF50447">
    <property type="entry name" value="Translation proteins"/>
    <property type="match status" value="1"/>
</dbReference>
<dbReference type="SUPFAM" id="SSF54980">
    <property type="entry name" value="EF-G C-terminal domain-like"/>
    <property type="match status" value="2"/>
</dbReference>
<evidence type="ECO:0000259" key="9">
    <source>
        <dbReference type="PROSITE" id="PS51722"/>
    </source>
</evidence>
<dbReference type="NCBIfam" id="TIGR01393">
    <property type="entry name" value="lepA"/>
    <property type="match status" value="1"/>
</dbReference>
<keyword evidence="10" id="KW-0251">Elongation factor</keyword>
<dbReference type="PROSITE" id="PS00301">
    <property type="entry name" value="G_TR_1"/>
    <property type="match status" value="1"/>
</dbReference>
<evidence type="ECO:0000256" key="1">
    <source>
        <dbReference type="ARBA" id="ARBA00005454"/>
    </source>
</evidence>
<dbReference type="NCBIfam" id="TIGR00231">
    <property type="entry name" value="small_GTP"/>
    <property type="match status" value="1"/>
</dbReference>
<evidence type="ECO:0000313" key="10">
    <source>
        <dbReference type="EMBL" id="PIR69193.1"/>
    </source>
</evidence>
<dbReference type="Pfam" id="PF06421">
    <property type="entry name" value="LepA_C"/>
    <property type="match status" value="1"/>
</dbReference>
<dbReference type="Gene3D" id="2.40.30.10">
    <property type="entry name" value="Translation factors"/>
    <property type="match status" value="1"/>
</dbReference>